<proteinExistence type="predicted"/>
<evidence type="ECO:0000313" key="2">
    <source>
        <dbReference type="Proteomes" id="UP000715781"/>
    </source>
</evidence>
<reference evidence="1" key="2">
    <citation type="journal article" date="2022" name="Microbiol. Resour. Announc.">
        <title>Metagenome Sequencing to Explore Phylogenomics of Terrestrial Cyanobacteria.</title>
        <authorList>
            <person name="Ward R.D."/>
            <person name="Stajich J.E."/>
            <person name="Johansen J.R."/>
            <person name="Huntemann M."/>
            <person name="Clum A."/>
            <person name="Foster B."/>
            <person name="Foster B."/>
            <person name="Roux S."/>
            <person name="Palaniappan K."/>
            <person name="Varghese N."/>
            <person name="Mukherjee S."/>
            <person name="Reddy T.B.K."/>
            <person name="Daum C."/>
            <person name="Copeland A."/>
            <person name="Chen I.A."/>
            <person name="Ivanova N.N."/>
            <person name="Kyrpides N.C."/>
            <person name="Shapiro N."/>
            <person name="Eloe-Fadrosh E.A."/>
            <person name="Pietrasiak N."/>
        </authorList>
    </citation>
    <scope>NUCLEOTIDE SEQUENCE</scope>
    <source>
        <strain evidence="1">JT2-VF2</strain>
    </source>
</reference>
<accession>A0A951UJK2</accession>
<reference evidence="1" key="1">
    <citation type="submission" date="2021-05" db="EMBL/GenBank/DDBJ databases">
        <authorList>
            <person name="Pietrasiak N."/>
            <person name="Ward R."/>
            <person name="Stajich J.E."/>
            <person name="Kurbessoian T."/>
        </authorList>
    </citation>
    <scope>NUCLEOTIDE SEQUENCE</scope>
    <source>
        <strain evidence="1">JT2-VF2</strain>
    </source>
</reference>
<dbReference type="Gene3D" id="3.30.9.10">
    <property type="entry name" value="D-Amino Acid Oxidase, subunit A, domain 2"/>
    <property type="match status" value="1"/>
</dbReference>
<dbReference type="AlphaFoldDB" id="A0A951UJK2"/>
<gene>
    <name evidence="1" type="ORF">KME32_33805</name>
</gene>
<organism evidence="1 2">
    <name type="scientific">Mojavia pulchra JT2-VF2</name>
    <dbReference type="NCBI Taxonomy" id="287848"/>
    <lineage>
        <taxon>Bacteria</taxon>
        <taxon>Bacillati</taxon>
        <taxon>Cyanobacteriota</taxon>
        <taxon>Cyanophyceae</taxon>
        <taxon>Nostocales</taxon>
        <taxon>Nostocaceae</taxon>
    </lineage>
</organism>
<evidence type="ECO:0000313" key="1">
    <source>
        <dbReference type="EMBL" id="MBW4565968.1"/>
    </source>
</evidence>
<protein>
    <submittedName>
        <fullName evidence="1">Uncharacterized protein</fullName>
    </submittedName>
</protein>
<comment type="caution">
    <text evidence="1">The sequence shown here is derived from an EMBL/GenBank/DDBJ whole genome shotgun (WGS) entry which is preliminary data.</text>
</comment>
<sequence length="68" mass="7204">MQNARTCFYTVTPQEHFIIESTGKSWLMSGFSGHGFKFGALLGLGVAVAIAGCCTPEQLGHWAAGNIS</sequence>
<name>A0A951UJK2_9NOST</name>
<dbReference type="Proteomes" id="UP000715781">
    <property type="component" value="Unassembled WGS sequence"/>
</dbReference>
<dbReference type="EMBL" id="JAHHHN010000054">
    <property type="protein sequence ID" value="MBW4565968.1"/>
    <property type="molecule type" value="Genomic_DNA"/>
</dbReference>
<dbReference type="InterPro" id="IPR036188">
    <property type="entry name" value="FAD/NAD-bd_sf"/>
</dbReference>
<dbReference type="Gene3D" id="3.50.50.60">
    <property type="entry name" value="FAD/NAD(P)-binding domain"/>
    <property type="match status" value="1"/>
</dbReference>